<dbReference type="PANTHER" id="PTHR46963">
    <property type="entry name" value="SIMILAR TO RIKEN CDNA E130308A19"/>
    <property type="match status" value="1"/>
</dbReference>
<keyword evidence="3" id="KW-0832">Ubl conjugation</keyword>
<keyword evidence="6" id="KW-1185">Reference proteome</keyword>
<evidence type="ECO:0000256" key="4">
    <source>
        <dbReference type="ARBA" id="ARBA00023172"/>
    </source>
</evidence>
<protein>
    <submittedName>
        <fullName evidence="7">LOW QUALITY PROTEIN: uncharacterized protein KIAA1958-like</fullName>
    </submittedName>
</protein>
<keyword evidence="1" id="KW-1017">Isopeptide bond</keyword>
<dbReference type="OrthoDB" id="10002548at2759"/>
<evidence type="ECO:0000256" key="2">
    <source>
        <dbReference type="ARBA" id="ARBA00022553"/>
    </source>
</evidence>
<dbReference type="KEGG" id="bbel:109463800"/>
<proteinExistence type="predicted"/>
<keyword evidence="2" id="KW-0597">Phosphoprotein</keyword>
<dbReference type="Pfam" id="PF12012">
    <property type="entry name" value="DUF3504"/>
    <property type="match status" value="1"/>
</dbReference>
<dbReference type="GO" id="GO:0015074">
    <property type="term" value="P:DNA integration"/>
    <property type="evidence" value="ECO:0007669"/>
    <property type="project" value="InterPro"/>
</dbReference>
<keyword evidence="4" id="KW-0233">DNA recombination</keyword>
<dbReference type="SUPFAM" id="SSF56349">
    <property type="entry name" value="DNA breaking-rejoining enzymes"/>
    <property type="match status" value="1"/>
</dbReference>
<feature type="domain" description="ZMYM2-like/QRICH1 C-terminal" evidence="5">
    <location>
        <begin position="148"/>
        <end position="292"/>
    </location>
</feature>
<gene>
    <name evidence="7" type="primary">LOC109463800</name>
</gene>
<evidence type="ECO:0000256" key="3">
    <source>
        <dbReference type="ARBA" id="ARBA00022843"/>
    </source>
</evidence>
<dbReference type="RefSeq" id="XP_019616227.1">
    <property type="nucleotide sequence ID" value="XM_019760668.1"/>
</dbReference>
<evidence type="ECO:0000313" key="6">
    <source>
        <dbReference type="Proteomes" id="UP000515135"/>
    </source>
</evidence>
<dbReference type="AlphaFoldDB" id="A0A6P4YBQ6"/>
<dbReference type="InterPro" id="IPR011010">
    <property type="entry name" value="DNA_brk_join_enz"/>
</dbReference>
<dbReference type="Proteomes" id="UP000515135">
    <property type="component" value="Unplaced"/>
</dbReference>
<dbReference type="GO" id="GO:0006310">
    <property type="term" value="P:DNA recombination"/>
    <property type="evidence" value="ECO:0007669"/>
    <property type="project" value="UniProtKB-KW"/>
</dbReference>
<dbReference type="InterPro" id="IPR013762">
    <property type="entry name" value="Integrase-like_cat_sf"/>
</dbReference>
<reference evidence="7" key="1">
    <citation type="submission" date="2025-08" db="UniProtKB">
        <authorList>
            <consortium name="RefSeq"/>
        </authorList>
    </citation>
    <scope>IDENTIFICATION</scope>
    <source>
        <tissue evidence="7">Gonad</tissue>
    </source>
</reference>
<dbReference type="GO" id="GO:0003677">
    <property type="term" value="F:DNA binding"/>
    <property type="evidence" value="ECO:0007669"/>
    <property type="project" value="InterPro"/>
</dbReference>
<dbReference type="PANTHER" id="PTHR46963:SF2">
    <property type="match status" value="1"/>
</dbReference>
<dbReference type="InterPro" id="IPR021893">
    <property type="entry name" value="ZMYM2-like_C"/>
</dbReference>
<organism evidence="6 7">
    <name type="scientific">Branchiostoma belcheri</name>
    <name type="common">Amphioxus</name>
    <dbReference type="NCBI Taxonomy" id="7741"/>
    <lineage>
        <taxon>Eukaryota</taxon>
        <taxon>Metazoa</taxon>
        <taxon>Chordata</taxon>
        <taxon>Cephalochordata</taxon>
        <taxon>Leptocardii</taxon>
        <taxon>Amphioxiformes</taxon>
        <taxon>Branchiostomatidae</taxon>
        <taxon>Branchiostoma</taxon>
    </lineage>
</organism>
<accession>A0A6P4YBQ6</accession>
<dbReference type="Gene3D" id="1.10.443.10">
    <property type="entry name" value="Intergrase catalytic core"/>
    <property type="match status" value="1"/>
</dbReference>
<dbReference type="InterPro" id="IPR042838">
    <property type="entry name" value="KIAA1958"/>
</dbReference>
<dbReference type="GeneID" id="109463800"/>
<sequence>MMAASDRAIVFQDYDYTESSSYIDQQKNYNTKKKTASDARQFVLWLEAHGDKRRLEDILPEELDGLLGSFFLGIKKDSGEDYEPDSLTSKQRSIARYLKEKGYPVDIISDRKFAHSRECLLAKRKSLKKDGKGNRPNRADPLSQAEIKLLEKKQLIGPQNPDSLIAGLWLNNTRLFGMRSRQEHCSMLWGDVEETVDSQGRAVLEYSERATKTRTGATSDTRPFRPRAYACPERPSVCPVNLYREYRKRRPMTQMHPTAPFYLGINQARKCDAEVWFINSPMGKNKIGNIMSTMAGKGGLSGRKVNHSARKTMAVQTLVAADLPPTRIVQLSGHKNLQSVNSYSCATEEQQKEMSDIIMGKEGSASHASAPVCLCQQQQLQCQQKPSVQISFAGATIQGGTWNFGGSSCSA</sequence>
<evidence type="ECO:0000256" key="1">
    <source>
        <dbReference type="ARBA" id="ARBA00022499"/>
    </source>
</evidence>
<name>A0A6P4YBQ6_BRABE</name>
<evidence type="ECO:0000259" key="5">
    <source>
        <dbReference type="Pfam" id="PF12012"/>
    </source>
</evidence>
<evidence type="ECO:0000313" key="7">
    <source>
        <dbReference type="RefSeq" id="XP_019616227.1"/>
    </source>
</evidence>